<dbReference type="GO" id="GO:0000166">
    <property type="term" value="F:nucleotide binding"/>
    <property type="evidence" value="ECO:0007669"/>
    <property type="project" value="InterPro"/>
</dbReference>
<keyword evidence="6" id="KW-1185">Reference proteome</keyword>
<dbReference type="KEGG" id="mmor:MMOR_26110"/>
<reference evidence="5 6" key="1">
    <citation type="journal article" date="2019" name="Emerg. Microbes Infect.">
        <title>Comprehensive subspecies identification of 175 nontuberculous mycobacteria species based on 7547 genomic profiles.</title>
        <authorList>
            <person name="Matsumoto Y."/>
            <person name="Kinjo T."/>
            <person name="Motooka D."/>
            <person name="Nabeya D."/>
            <person name="Jung N."/>
            <person name="Uechi K."/>
            <person name="Horii T."/>
            <person name="Iida T."/>
            <person name="Fujita J."/>
            <person name="Nakamura S."/>
        </authorList>
    </citation>
    <scope>NUCLEOTIDE SEQUENCE [LARGE SCALE GENOMIC DNA]</scope>
    <source>
        <strain evidence="5 6">JCM 6375</strain>
    </source>
</reference>
<accession>A0AAD1HAC3</accession>
<proteinExistence type="inferred from homology"/>
<evidence type="ECO:0000313" key="6">
    <source>
        <dbReference type="Proteomes" id="UP000466681"/>
    </source>
</evidence>
<evidence type="ECO:0000259" key="3">
    <source>
        <dbReference type="Pfam" id="PF01408"/>
    </source>
</evidence>
<dbReference type="GO" id="GO:0016491">
    <property type="term" value="F:oxidoreductase activity"/>
    <property type="evidence" value="ECO:0007669"/>
    <property type="project" value="UniProtKB-KW"/>
</dbReference>
<sequence>MRPRAGMSLRIGVLGASRIAESAIVAPAHELGHRLVVVAARDPQRAQAFTERHGVERFAATYQDVIDDPEVDVVYNPLANALHAPWNLAAVAAGKPVLTEKPFARNQSEAIRVAEAADAAGVTVMEGFHYLFHPVTRRALELAGDGTLGDITRVEVHMAMPEPAADDPRWSLELGGGALMDLGCYGLHIMRRLGHPSIVRAHAKEHRPGVDAWCDVELTFPNGATGLSTNSMVADDYAFTIQIVGTTGDVHVHNFIKPHEDDRVTVRTPAGTTVEHLGTRPSYTYQLETFAGHVLDGAPLPIDNADAVENMAYIDAAYRAAGMDPR</sequence>
<organism evidence="5 6">
    <name type="scientific">Mycolicibacterium moriokaense</name>
    <dbReference type="NCBI Taxonomy" id="39691"/>
    <lineage>
        <taxon>Bacteria</taxon>
        <taxon>Bacillati</taxon>
        <taxon>Actinomycetota</taxon>
        <taxon>Actinomycetes</taxon>
        <taxon>Mycobacteriales</taxon>
        <taxon>Mycobacteriaceae</taxon>
        <taxon>Mycolicibacterium</taxon>
    </lineage>
</organism>
<dbReference type="Pfam" id="PF22725">
    <property type="entry name" value="GFO_IDH_MocA_C3"/>
    <property type="match status" value="1"/>
</dbReference>
<evidence type="ECO:0000313" key="5">
    <source>
        <dbReference type="EMBL" id="BBX01675.1"/>
    </source>
</evidence>
<evidence type="ECO:0000256" key="2">
    <source>
        <dbReference type="ARBA" id="ARBA00023002"/>
    </source>
</evidence>
<dbReference type="Proteomes" id="UP000466681">
    <property type="component" value="Chromosome"/>
</dbReference>
<dbReference type="InterPro" id="IPR000683">
    <property type="entry name" value="Gfo/Idh/MocA-like_OxRdtase_N"/>
</dbReference>
<dbReference type="Gene3D" id="3.40.50.720">
    <property type="entry name" value="NAD(P)-binding Rossmann-like Domain"/>
    <property type="match status" value="1"/>
</dbReference>
<dbReference type="InterPro" id="IPR050984">
    <property type="entry name" value="Gfo/Idh/MocA_domain"/>
</dbReference>
<dbReference type="InterPro" id="IPR055170">
    <property type="entry name" value="GFO_IDH_MocA-like_dom"/>
</dbReference>
<dbReference type="Pfam" id="PF01408">
    <property type="entry name" value="GFO_IDH_MocA"/>
    <property type="match status" value="1"/>
</dbReference>
<dbReference type="Gene3D" id="3.30.360.10">
    <property type="entry name" value="Dihydrodipicolinate Reductase, domain 2"/>
    <property type="match status" value="1"/>
</dbReference>
<keyword evidence="2" id="KW-0560">Oxidoreductase</keyword>
<dbReference type="EMBL" id="AP022560">
    <property type="protein sequence ID" value="BBX01675.1"/>
    <property type="molecule type" value="Genomic_DNA"/>
</dbReference>
<dbReference type="PANTHER" id="PTHR22604">
    <property type="entry name" value="OXIDOREDUCTASES"/>
    <property type="match status" value="1"/>
</dbReference>
<dbReference type="SUPFAM" id="SSF51735">
    <property type="entry name" value="NAD(P)-binding Rossmann-fold domains"/>
    <property type="match status" value="1"/>
</dbReference>
<evidence type="ECO:0000256" key="1">
    <source>
        <dbReference type="ARBA" id="ARBA00010928"/>
    </source>
</evidence>
<protein>
    <submittedName>
        <fullName evidence="5">Oxidoreductase</fullName>
    </submittedName>
</protein>
<gene>
    <name evidence="5" type="ORF">MMOR_26110</name>
</gene>
<dbReference type="SUPFAM" id="SSF55347">
    <property type="entry name" value="Glyceraldehyde-3-phosphate dehydrogenase-like, C-terminal domain"/>
    <property type="match status" value="1"/>
</dbReference>
<name>A0AAD1HAC3_9MYCO</name>
<dbReference type="InterPro" id="IPR036291">
    <property type="entry name" value="NAD(P)-bd_dom_sf"/>
</dbReference>
<comment type="similarity">
    <text evidence="1">Belongs to the Gfo/Idh/MocA family.</text>
</comment>
<dbReference type="PANTHER" id="PTHR22604:SF105">
    <property type="entry name" value="TRANS-1,2-DIHYDROBENZENE-1,2-DIOL DEHYDROGENASE"/>
    <property type="match status" value="1"/>
</dbReference>
<evidence type="ECO:0000259" key="4">
    <source>
        <dbReference type="Pfam" id="PF22725"/>
    </source>
</evidence>
<feature type="domain" description="GFO/IDH/MocA-like oxidoreductase" evidence="4">
    <location>
        <begin position="137"/>
        <end position="250"/>
    </location>
</feature>
<dbReference type="AlphaFoldDB" id="A0AAD1HAC3"/>
<feature type="domain" description="Gfo/Idh/MocA-like oxidoreductase N-terminal" evidence="3">
    <location>
        <begin position="9"/>
        <end position="128"/>
    </location>
</feature>